<organism evidence="3 4">
    <name type="scientific">Aureococcus anophagefferens</name>
    <name type="common">Harmful bloom alga</name>
    <dbReference type="NCBI Taxonomy" id="44056"/>
    <lineage>
        <taxon>Eukaryota</taxon>
        <taxon>Sar</taxon>
        <taxon>Stramenopiles</taxon>
        <taxon>Ochrophyta</taxon>
        <taxon>Pelagophyceae</taxon>
        <taxon>Pelagomonadales</taxon>
        <taxon>Pelagomonadaceae</taxon>
        <taxon>Aureococcus</taxon>
    </lineage>
</organism>
<proteinExistence type="predicted"/>
<dbReference type="EMBL" id="JBBJCI010000149">
    <property type="protein sequence ID" value="KAK7242104.1"/>
    <property type="molecule type" value="Genomic_DNA"/>
</dbReference>
<protein>
    <recommendedName>
        <fullName evidence="2">Complex 1 LYR protein domain-containing protein</fullName>
    </recommendedName>
</protein>
<dbReference type="InterPro" id="IPR008011">
    <property type="entry name" value="Complex1_LYR_dom"/>
</dbReference>
<dbReference type="Proteomes" id="UP001363151">
    <property type="component" value="Unassembled WGS sequence"/>
</dbReference>
<feature type="region of interest" description="Disordered" evidence="1">
    <location>
        <begin position="35"/>
        <end position="89"/>
    </location>
</feature>
<gene>
    <name evidence="3" type="ORF">SO694_0015701</name>
</gene>
<dbReference type="InterPro" id="IPR051522">
    <property type="entry name" value="ISC_assembly_LYR"/>
</dbReference>
<dbReference type="PANTHER" id="PTHR13166">
    <property type="entry name" value="PROTEIN C6ORF149"/>
    <property type="match status" value="1"/>
</dbReference>
<comment type="caution">
    <text evidence="3">The sequence shown here is derived from an EMBL/GenBank/DDBJ whole genome shotgun (WGS) entry which is preliminary data.</text>
</comment>
<dbReference type="Pfam" id="PF05347">
    <property type="entry name" value="Complex1_LYR"/>
    <property type="match status" value="1"/>
</dbReference>
<evidence type="ECO:0000256" key="1">
    <source>
        <dbReference type="SAM" id="MobiDB-lite"/>
    </source>
</evidence>
<dbReference type="PANTHER" id="PTHR13166:SF7">
    <property type="entry name" value="LYR MOTIF-CONTAINING PROTEIN 4"/>
    <property type="match status" value="1"/>
</dbReference>
<evidence type="ECO:0000259" key="2">
    <source>
        <dbReference type="Pfam" id="PF05347"/>
    </source>
</evidence>
<name>A0ABR1G0Q2_AURAN</name>
<keyword evidence="4" id="KW-1185">Reference proteome</keyword>
<sequence length="89" mass="10463">MSGQALSLYRAMMREATKVNQYNFRHYAVRRVREDFRKKRVAHRSRGDRSDQTPAWTSRCSAGSRSSATSTRRPCPSWTRPQRSDRRTV</sequence>
<evidence type="ECO:0000313" key="3">
    <source>
        <dbReference type="EMBL" id="KAK7242104.1"/>
    </source>
</evidence>
<reference evidence="3 4" key="1">
    <citation type="submission" date="2024-03" db="EMBL/GenBank/DDBJ databases">
        <title>Aureococcus anophagefferens CCMP1851 and Kratosvirus quantuckense: Draft genome of a second virus-susceptible host strain in the model system.</title>
        <authorList>
            <person name="Chase E."/>
            <person name="Truchon A.R."/>
            <person name="Schepens W."/>
            <person name="Wilhelm S.W."/>
        </authorList>
    </citation>
    <scope>NUCLEOTIDE SEQUENCE [LARGE SCALE GENOMIC DNA]</scope>
    <source>
        <strain evidence="3 4">CCMP1851</strain>
    </source>
</reference>
<evidence type="ECO:0000313" key="4">
    <source>
        <dbReference type="Proteomes" id="UP001363151"/>
    </source>
</evidence>
<feature type="domain" description="Complex 1 LYR protein" evidence="2">
    <location>
        <begin position="4"/>
        <end position="40"/>
    </location>
</feature>
<accession>A0ABR1G0Q2</accession>
<feature type="compositionally biased region" description="Low complexity" evidence="1">
    <location>
        <begin position="58"/>
        <end position="77"/>
    </location>
</feature>